<dbReference type="AlphaFoldDB" id="A0A0F9F8Q2"/>
<gene>
    <name evidence="2" type="ORF">LCGC14_2273880</name>
</gene>
<evidence type="ECO:0000259" key="1">
    <source>
        <dbReference type="Pfam" id="PF12705"/>
    </source>
</evidence>
<reference evidence="2" key="1">
    <citation type="journal article" date="2015" name="Nature">
        <title>Complex archaea that bridge the gap between prokaryotes and eukaryotes.</title>
        <authorList>
            <person name="Spang A."/>
            <person name="Saw J.H."/>
            <person name="Jorgensen S.L."/>
            <person name="Zaremba-Niedzwiedzka K."/>
            <person name="Martijn J."/>
            <person name="Lind A.E."/>
            <person name="van Eijk R."/>
            <person name="Schleper C."/>
            <person name="Guy L."/>
            <person name="Ettema T.J."/>
        </authorList>
    </citation>
    <scope>NUCLEOTIDE SEQUENCE</scope>
</reference>
<evidence type="ECO:0000313" key="2">
    <source>
        <dbReference type="EMBL" id="KKL53595.1"/>
    </source>
</evidence>
<name>A0A0F9F8Q2_9ZZZZ</name>
<dbReference type="Gene3D" id="3.90.320.10">
    <property type="match status" value="1"/>
</dbReference>
<feature type="non-terminal residue" evidence="2">
    <location>
        <position position="1"/>
    </location>
</feature>
<organism evidence="2">
    <name type="scientific">marine sediment metagenome</name>
    <dbReference type="NCBI Taxonomy" id="412755"/>
    <lineage>
        <taxon>unclassified sequences</taxon>
        <taxon>metagenomes</taxon>
        <taxon>ecological metagenomes</taxon>
    </lineage>
</organism>
<comment type="caution">
    <text evidence="2">The sequence shown here is derived from an EMBL/GenBank/DDBJ whole genome shotgun (WGS) entry which is preliminary data.</text>
</comment>
<dbReference type="EMBL" id="LAZR01031494">
    <property type="protein sequence ID" value="KKL53595.1"/>
    <property type="molecule type" value="Genomic_DNA"/>
</dbReference>
<dbReference type="InterPro" id="IPR011604">
    <property type="entry name" value="PDDEXK-like_dom_sf"/>
</dbReference>
<accession>A0A0F9F8Q2</accession>
<feature type="domain" description="PD-(D/E)XK endonuclease-like" evidence="1">
    <location>
        <begin position="1"/>
        <end position="301"/>
    </location>
</feature>
<protein>
    <recommendedName>
        <fullName evidence="1">PD-(D/E)XK endonuclease-like domain-containing protein</fullName>
    </recommendedName>
</protein>
<dbReference type="Pfam" id="PF12705">
    <property type="entry name" value="PDDEXK_1"/>
    <property type="match status" value="1"/>
</dbReference>
<sequence>SISKAYILSECHRKWFYYEIMAKKNSRDKDRFEAYILKQVGSIHSWRGNLVDFVIEHLLVPEFNEGNVPSLYEIENLISKLMINQLKFTRKKKYRNPKISKKNAGENFCALREIENSEGLNDESVEKIKDQVMISLKNLMHSNLMKILLDSNTVLVAQKILNFRFNNVNIISRPDLIVYFKNDPPMIIDWKVYLYRNNDAWMQLGTYAIALAECVSHDPFQKPIEDPTKIKLIEYQLLKNFQRDYQLTYSDISDIKSYIKKSSQDMVNLKNNNRYHETVINRFKIVNKPELCNYCSFKMLCSNKRVKYQVSLMKFGND</sequence>
<dbReference type="InterPro" id="IPR038726">
    <property type="entry name" value="PDDEXK_AddAB-type"/>
</dbReference>
<proteinExistence type="predicted"/>